<proteinExistence type="predicted"/>
<dbReference type="Proteomes" id="UP000092993">
    <property type="component" value="Unassembled WGS sequence"/>
</dbReference>
<sequence>MIPLLAHDRFIPKDLPAEINALIQCRELQMPISIVLCSDSSLSAFTLPEGCGCAFLGFFHLTDLQVHAEDLGPDTDTRNGACTTTGRNGRVRWRFRFEWTPGGESACPDPSSNIVRSPWWMSNDTCANDPNTASSGHTDGDVEMILHPYTLLPLHLIAAHELSEEQLASSSSEVNVSRGWWCASCGKMNVQQCLRYQKCRKCKEGNRLLPIGVQYVRNQYGVARVSFPQDRYADDVECKTRDGVDGMRNYTYKMHGSAVVRHLFTCNLEHAQTEPTLLFKTLQADIEIPWERSIKSKATSSMGPVYSYLIEGGHAGAADIDPWANAPECISKAKELLLRRARGPHGDTLVNIQQLTVVAWLTSGRKSGCAFYAKKSPVVMLCLGADVELTISPKSGKKGRPRYVAEKPVTSHLQDDNNFEPFGLMDVDDEVEDSNVDRYTHESISSSMSNKGGNHGKSRSTEEALLVTLVHGDILIVAGDEFEYSIKRTGMSIGSDI</sequence>
<name>A0A1C7MB73_GRIFR</name>
<organism evidence="1 2">
    <name type="scientific">Grifola frondosa</name>
    <name type="common">Maitake</name>
    <name type="synonym">Polyporus frondosus</name>
    <dbReference type="NCBI Taxonomy" id="5627"/>
    <lineage>
        <taxon>Eukaryota</taxon>
        <taxon>Fungi</taxon>
        <taxon>Dikarya</taxon>
        <taxon>Basidiomycota</taxon>
        <taxon>Agaricomycotina</taxon>
        <taxon>Agaricomycetes</taxon>
        <taxon>Polyporales</taxon>
        <taxon>Grifolaceae</taxon>
        <taxon>Grifola</taxon>
    </lineage>
</organism>
<comment type="caution">
    <text evidence="1">The sequence shown here is derived from an EMBL/GenBank/DDBJ whole genome shotgun (WGS) entry which is preliminary data.</text>
</comment>
<accession>A0A1C7MB73</accession>
<dbReference type="OMA" id="WRTAGNK"/>
<reference evidence="1 2" key="1">
    <citation type="submission" date="2016-03" db="EMBL/GenBank/DDBJ databases">
        <title>Whole genome sequencing of Grifola frondosa 9006-11.</title>
        <authorList>
            <person name="Min B."/>
            <person name="Park H."/>
            <person name="Kim J.-G."/>
            <person name="Cho H."/>
            <person name="Oh Y.-L."/>
            <person name="Kong W.-S."/>
            <person name="Choi I.-G."/>
        </authorList>
    </citation>
    <scope>NUCLEOTIDE SEQUENCE [LARGE SCALE GENOMIC DNA]</scope>
    <source>
        <strain evidence="1 2">9006-11</strain>
    </source>
</reference>
<dbReference type="EMBL" id="LUGG01000006">
    <property type="protein sequence ID" value="OBZ74135.1"/>
    <property type="molecule type" value="Genomic_DNA"/>
</dbReference>
<keyword evidence="2" id="KW-1185">Reference proteome</keyword>
<dbReference type="AlphaFoldDB" id="A0A1C7MB73"/>
<gene>
    <name evidence="1" type="ORF">A0H81_06177</name>
</gene>
<dbReference type="OrthoDB" id="2678679at2759"/>
<evidence type="ECO:0000313" key="1">
    <source>
        <dbReference type="EMBL" id="OBZ74135.1"/>
    </source>
</evidence>
<protein>
    <submittedName>
        <fullName evidence="1">Uncharacterized protein</fullName>
    </submittedName>
</protein>
<evidence type="ECO:0000313" key="2">
    <source>
        <dbReference type="Proteomes" id="UP000092993"/>
    </source>
</evidence>